<dbReference type="KEGG" id="mgm:Mmc1_1731"/>
<dbReference type="Gene3D" id="2.40.50.100">
    <property type="match status" value="2"/>
</dbReference>
<evidence type="ECO:0000259" key="7">
    <source>
        <dbReference type="PROSITE" id="PS51866"/>
    </source>
</evidence>
<evidence type="ECO:0000256" key="3">
    <source>
        <dbReference type="ARBA" id="ARBA00022505"/>
    </source>
</evidence>
<dbReference type="InterPro" id="IPR036388">
    <property type="entry name" value="WH-like_DNA-bd_sf"/>
</dbReference>
<dbReference type="InterPro" id="IPR051815">
    <property type="entry name" value="Molybdate_resp_trans_reg"/>
</dbReference>
<keyword evidence="3 5" id="KW-0500">Molybdenum</keyword>
<dbReference type="eggNOG" id="COG3585">
    <property type="taxonomic scope" value="Bacteria"/>
</dbReference>
<dbReference type="PIRSF" id="PIRSF005763">
    <property type="entry name" value="Txn_reg_ModE"/>
    <property type="match status" value="1"/>
</dbReference>
<dbReference type="InterPro" id="IPR016462">
    <property type="entry name" value="ModE"/>
</dbReference>
<keyword evidence="4" id="KW-0677">Repeat</keyword>
<name>A0L8E6_MAGMM</name>
<reference evidence="9" key="1">
    <citation type="journal article" date="2009" name="Appl. Environ. Microbiol.">
        <title>Complete genome sequence of the chemolithoautotrophic marine magnetotactic coccus strain MC-1.</title>
        <authorList>
            <person name="Schubbe S."/>
            <person name="Williams T.J."/>
            <person name="Xie G."/>
            <person name="Kiss H.E."/>
            <person name="Brettin T.S."/>
            <person name="Martinez D."/>
            <person name="Ross C.A."/>
            <person name="Schuler D."/>
            <person name="Cox B.L."/>
            <person name="Nealson K.H."/>
            <person name="Bazylinski D.A."/>
        </authorList>
    </citation>
    <scope>NUCLEOTIDE SEQUENCE [LARGE SCALE GENOMIC DNA]</scope>
    <source>
        <strain evidence="9">ATCC BAA-1437 / JCM 17883 / MC-1</strain>
    </source>
</reference>
<feature type="domain" description="Mop" evidence="7">
    <location>
        <begin position="201"/>
        <end position="267"/>
    </location>
</feature>
<dbReference type="GO" id="GO:0015689">
    <property type="term" value="P:molybdate ion transport"/>
    <property type="evidence" value="ECO:0007669"/>
    <property type="project" value="UniProtKB-UniRule"/>
</dbReference>
<dbReference type="Gene3D" id="1.10.10.10">
    <property type="entry name" value="Winged helix-like DNA-binding domain superfamily/Winged helix DNA-binding domain"/>
    <property type="match status" value="1"/>
</dbReference>
<dbReference type="STRING" id="156889.Mmc1_1731"/>
<dbReference type="GO" id="GO:0003700">
    <property type="term" value="F:DNA-binding transcription factor activity"/>
    <property type="evidence" value="ECO:0007669"/>
    <property type="project" value="InterPro"/>
</dbReference>
<keyword evidence="9" id="KW-1185">Reference proteome</keyword>
<gene>
    <name evidence="8" type="ordered locus">Mmc1_1731</name>
</gene>
<organism evidence="8 9">
    <name type="scientific">Magnetococcus marinus (strain ATCC BAA-1437 / JCM 17883 / MC-1)</name>
    <dbReference type="NCBI Taxonomy" id="156889"/>
    <lineage>
        <taxon>Bacteria</taxon>
        <taxon>Pseudomonadati</taxon>
        <taxon>Pseudomonadota</taxon>
        <taxon>Magnetococcia</taxon>
        <taxon>Magnetococcales</taxon>
        <taxon>Magnetococcaceae</taxon>
        <taxon>Magnetococcus</taxon>
    </lineage>
</organism>
<evidence type="ECO:0000256" key="5">
    <source>
        <dbReference type="PIRNR" id="PIRNR005763"/>
    </source>
</evidence>
<evidence type="ECO:0000256" key="2">
    <source>
        <dbReference type="ARBA" id="ARBA00022448"/>
    </source>
</evidence>
<sequence>MPHPNPMAVLTLITPNGAKAGEERMRLLEQIAMHGSITAAAKNVGISYKAAWDAVKVMNNLFPAPLVLTQPGGRTGGGAQLTDEGRQVIDLFHSVKHELDRVMEQFSQHMRLADPNAKRSTLIWSNAMRTSARNTFRGTVTAVTPGAVNAEVVLRISEQTEIVAIITNHSVETLKITPESEVFAMIKSSFVILAPESEAQRTSARNRLCGTVIEVMEGAVNDEVVLDLGGGRTITAIITKASVENLGFKVGERACALVKASHIILAVE</sequence>
<protein>
    <submittedName>
        <fullName evidence="8">Transcriptional regulator, ModE family</fullName>
    </submittedName>
</protein>
<dbReference type="SUPFAM" id="SSF46785">
    <property type="entry name" value="Winged helix' DNA-binding domain"/>
    <property type="match status" value="1"/>
</dbReference>
<feature type="domain" description="Mop" evidence="7">
    <location>
        <begin position="129"/>
        <end position="195"/>
    </location>
</feature>
<keyword evidence="2 5" id="KW-0813">Transport</keyword>
<dbReference type="Pfam" id="PF03459">
    <property type="entry name" value="TOBE"/>
    <property type="match status" value="2"/>
</dbReference>
<dbReference type="NCBIfam" id="TIGR00638">
    <property type="entry name" value="Mop"/>
    <property type="match status" value="2"/>
</dbReference>
<dbReference type="InterPro" id="IPR003725">
    <property type="entry name" value="ModE-bd_N"/>
</dbReference>
<evidence type="ECO:0000256" key="1">
    <source>
        <dbReference type="ARBA" id="ARBA00008110"/>
    </source>
</evidence>
<proteinExistence type="inferred from homology"/>
<evidence type="ECO:0000313" key="9">
    <source>
        <dbReference type="Proteomes" id="UP000002586"/>
    </source>
</evidence>
<dbReference type="Proteomes" id="UP000002586">
    <property type="component" value="Chromosome"/>
</dbReference>
<dbReference type="eggNOG" id="COG2005">
    <property type="taxonomic scope" value="Bacteria"/>
</dbReference>
<accession>A0L8E6</accession>
<dbReference type="PANTHER" id="PTHR30432:SF1">
    <property type="entry name" value="DNA-BINDING TRANSCRIPTIONAL DUAL REGULATOR MODE"/>
    <property type="match status" value="1"/>
</dbReference>
<dbReference type="InterPro" id="IPR000847">
    <property type="entry name" value="LysR_HTH_N"/>
</dbReference>
<dbReference type="InterPro" id="IPR008995">
    <property type="entry name" value="Mo/tungstate-bd_C_term_dom"/>
</dbReference>
<evidence type="ECO:0000256" key="4">
    <source>
        <dbReference type="ARBA" id="ARBA00022737"/>
    </source>
</evidence>
<dbReference type="InterPro" id="IPR005116">
    <property type="entry name" value="Transp-assoc_OB_typ1"/>
</dbReference>
<dbReference type="Pfam" id="PF00126">
    <property type="entry name" value="HTH_1"/>
    <property type="match status" value="1"/>
</dbReference>
<evidence type="ECO:0000313" key="8">
    <source>
        <dbReference type="EMBL" id="ABK44239.1"/>
    </source>
</evidence>
<dbReference type="PROSITE" id="PS51866">
    <property type="entry name" value="MOP"/>
    <property type="match status" value="2"/>
</dbReference>
<dbReference type="RefSeq" id="WP_011713387.1">
    <property type="nucleotide sequence ID" value="NC_008576.1"/>
</dbReference>
<dbReference type="GO" id="GO:0030151">
    <property type="term" value="F:molybdenum ion binding"/>
    <property type="evidence" value="ECO:0007669"/>
    <property type="project" value="UniProtKB-UniRule"/>
</dbReference>
<dbReference type="AlphaFoldDB" id="A0L8E6"/>
<feature type="region of interest" description="Required for dimer formation and molybdate binding" evidence="6">
    <location>
        <begin position="130"/>
        <end position="138"/>
    </location>
</feature>
<comment type="similarity">
    <text evidence="1 5">Belongs to the ModE family.</text>
</comment>
<reference evidence="8 9" key="2">
    <citation type="journal article" date="2012" name="Int. J. Syst. Evol. Microbiol.">
        <title>Magnetococcus marinus gen. nov., sp. nov., a marine, magnetotactic bacterium that represents a novel lineage (Magnetococcaceae fam. nov.; Magnetococcales ord. nov.) at the base of the Alphaproteobacteria.</title>
        <authorList>
            <person name="Bazylinski D.A."/>
            <person name="Williams T.J."/>
            <person name="Lefevre C.T."/>
            <person name="Berg R.J."/>
            <person name="Zhang C.L."/>
            <person name="Bowser S.S."/>
            <person name="Dean A.J."/>
            <person name="Beveridge T.J."/>
        </authorList>
    </citation>
    <scope>NUCLEOTIDE SEQUENCE [LARGE SCALE GENOMIC DNA]</scope>
    <source>
        <strain evidence="9">ATCC BAA-1437 / JCM 17883 / MC-1</strain>
    </source>
</reference>
<dbReference type="InterPro" id="IPR036390">
    <property type="entry name" value="WH_DNA-bd_sf"/>
</dbReference>
<dbReference type="SUPFAM" id="SSF50331">
    <property type="entry name" value="MOP-like"/>
    <property type="match status" value="2"/>
</dbReference>
<dbReference type="NCBIfam" id="TIGR00637">
    <property type="entry name" value="ModE_repress"/>
    <property type="match status" value="1"/>
</dbReference>
<dbReference type="HOGENOM" id="CLU_087839_1_0_5"/>
<dbReference type="PANTHER" id="PTHR30432">
    <property type="entry name" value="TRANSCRIPTIONAL REGULATOR MODE"/>
    <property type="match status" value="1"/>
</dbReference>
<dbReference type="EMBL" id="CP000471">
    <property type="protein sequence ID" value="ABK44239.1"/>
    <property type="molecule type" value="Genomic_DNA"/>
</dbReference>
<dbReference type="InterPro" id="IPR004606">
    <property type="entry name" value="Mop_domain"/>
</dbReference>
<evidence type="ECO:0000256" key="6">
    <source>
        <dbReference type="PIRSR" id="PIRSR005763-1"/>
    </source>
</evidence>